<comment type="caution">
    <text evidence="3">The sequence shown here is derived from an EMBL/GenBank/DDBJ whole genome shotgun (WGS) entry which is preliminary data.</text>
</comment>
<dbReference type="RefSeq" id="WP_326509551.1">
    <property type="nucleotide sequence ID" value="NZ_JAWIIV010000039.1"/>
</dbReference>
<evidence type="ECO:0000313" key="3">
    <source>
        <dbReference type="EMBL" id="MEC4722925.1"/>
    </source>
</evidence>
<dbReference type="CDD" id="cd00180">
    <property type="entry name" value="PKc"/>
    <property type="match status" value="1"/>
</dbReference>
<dbReference type="PANTHER" id="PTHR44167">
    <property type="entry name" value="OVARIAN-SPECIFIC SERINE/THREONINE-PROTEIN KINASE LOK-RELATED"/>
    <property type="match status" value="1"/>
</dbReference>
<dbReference type="PROSITE" id="PS50011">
    <property type="entry name" value="PROTEIN_KINASE_DOM"/>
    <property type="match status" value="1"/>
</dbReference>
<dbReference type="InterPro" id="IPR000719">
    <property type="entry name" value="Prot_kinase_dom"/>
</dbReference>
<reference evidence="3 4" key="1">
    <citation type="submission" date="2023-10" db="EMBL/GenBank/DDBJ databases">
        <title>Noviherbaspirillum sp. CPCC 100848 genome assembly.</title>
        <authorList>
            <person name="Li X.Y."/>
            <person name="Fang X.M."/>
        </authorList>
    </citation>
    <scope>NUCLEOTIDE SEQUENCE [LARGE SCALE GENOMIC DNA]</scope>
    <source>
        <strain evidence="3 4">CPCC 100848</strain>
    </source>
</reference>
<feature type="region of interest" description="Disordered" evidence="1">
    <location>
        <begin position="21"/>
        <end position="48"/>
    </location>
</feature>
<dbReference type="InterPro" id="IPR008271">
    <property type="entry name" value="Ser/Thr_kinase_AS"/>
</dbReference>
<proteinExistence type="predicted"/>
<dbReference type="Proteomes" id="UP001352263">
    <property type="component" value="Unassembled WGS sequence"/>
</dbReference>
<dbReference type="PRINTS" id="PR01373">
    <property type="entry name" value="YERSSTKINASE"/>
</dbReference>
<dbReference type="Pfam" id="PF00069">
    <property type="entry name" value="Pkinase"/>
    <property type="match status" value="1"/>
</dbReference>
<dbReference type="EMBL" id="JAWIIV010000039">
    <property type="protein sequence ID" value="MEC4722925.1"/>
    <property type="molecule type" value="Genomic_DNA"/>
</dbReference>
<dbReference type="InterPro" id="IPR011009">
    <property type="entry name" value="Kinase-like_dom_sf"/>
</dbReference>
<name>A0ABU6JHC3_9BURK</name>
<dbReference type="InterPro" id="IPR003547">
    <property type="entry name" value="Ser/thr_kinase_yersinia-type"/>
</dbReference>
<dbReference type="Gene3D" id="1.10.510.10">
    <property type="entry name" value="Transferase(Phosphotransferase) domain 1"/>
    <property type="match status" value="1"/>
</dbReference>
<organism evidence="3 4">
    <name type="scientific">Noviherbaspirillum album</name>
    <dbReference type="NCBI Taxonomy" id="3080276"/>
    <lineage>
        <taxon>Bacteria</taxon>
        <taxon>Pseudomonadati</taxon>
        <taxon>Pseudomonadota</taxon>
        <taxon>Betaproteobacteria</taxon>
        <taxon>Burkholderiales</taxon>
        <taxon>Oxalobacteraceae</taxon>
        <taxon>Noviherbaspirillum</taxon>
    </lineage>
</organism>
<dbReference type="PANTHER" id="PTHR44167:SF24">
    <property type="entry name" value="SERINE_THREONINE-PROTEIN KINASE CHK2"/>
    <property type="match status" value="1"/>
</dbReference>
<accession>A0ABU6JHC3</accession>
<dbReference type="PROSITE" id="PS00108">
    <property type="entry name" value="PROTEIN_KINASE_ST"/>
    <property type="match status" value="1"/>
</dbReference>
<sequence length="749" mass="82727">MRISASQFTPHLREAVTSMLHGSGRQAPGSPTAQPTGKPRGSGIPPFPGANALSRQLVDFFRLATGTRHTLSNDAPARGAFTHPGDNFGLLQGAYGLEKEIRKWLDRFLSMPGTPSATIFNGPQAWQSAFPGAWSAMWHEPWQLAGMPAQHILHKSIQDAFRMFEQLQNGWAFSPAYAFGEAHANAPGNNVGNEIGHAGRQAGNVQWESRNDALMERTGKRIGSLSLHKADAGSGNFGKVAIFTTQDKARIAAKVMKHAPQTSFAPVRDELKLELDAFNRMYRKAGSHPNIVNVYGIAKVPMNGRMERALLMDAIPGPNGADFFRVLRQAWKSGRISSEEYWSAVQQCGRDMLDAVQHLAKAGVLHNDIKPENCIIDRTGKLVVVDFGCASALGSPDIAGDMRYTSFDKNRDVRSDVYSVGSSMVSAVEGFFRHVVSPNSGRMRTLRPIDGAIRGVVYRPHGNHLKQVQSNRIESAWSEFADRLLQPDKHRRVGPRRARQLDFLNDSMLDKKASQAVIRKVLRMADEENAKPPEARWKTARPGGATSPERKEGNIQDLKAMRRTPSLALLEKLRHNSKTDAALARRLKDNGIAEGARTQLEQEARARAEILLEWKGLAPVDELVHVLPANNRHGASELTRAREIWSRLEKTVSADELERYAGLAERLLLQADALPGGVHDRDTASKLNMLRATLGPVKEMVRLDRLLAASGEETMPRPGSVRERARKLETGPSMQSHLDAIRRMQASEN</sequence>
<keyword evidence="3" id="KW-0418">Kinase</keyword>
<dbReference type="SMART" id="SM00220">
    <property type="entry name" value="S_TKc"/>
    <property type="match status" value="1"/>
</dbReference>
<evidence type="ECO:0000313" key="4">
    <source>
        <dbReference type="Proteomes" id="UP001352263"/>
    </source>
</evidence>
<feature type="region of interest" description="Disordered" evidence="1">
    <location>
        <begin position="710"/>
        <end position="749"/>
    </location>
</feature>
<dbReference type="SUPFAM" id="SSF56112">
    <property type="entry name" value="Protein kinase-like (PK-like)"/>
    <property type="match status" value="1"/>
</dbReference>
<evidence type="ECO:0000259" key="2">
    <source>
        <dbReference type="PROSITE" id="PS50011"/>
    </source>
</evidence>
<evidence type="ECO:0000256" key="1">
    <source>
        <dbReference type="SAM" id="MobiDB-lite"/>
    </source>
</evidence>
<feature type="domain" description="Protein kinase" evidence="2">
    <location>
        <begin position="226"/>
        <end position="504"/>
    </location>
</feature>
<protein>
    <submittedName>
        <fullName evidence="3">Protein kinase family protein</fullName>
    </submittedName>
</protein>
<gene>
    <name evidence="3" type="ORF">RY831_27580</name>
</gene>
<keyword evidence="4" id="KW-1185">Reference proteome</keyword>
<dbReference type="GO" id="GO:0016301">
    <property type="term" value="F:kinase activity"/>
    <property type="evidence" value="ECO:0007669"/>
    <property type="project" value="UniProtKB-KW"/>
</dbReference>
<feature type="compositionally biased region" description="Basic and acidic residues" evidence="1">
    <location>
        <begin position="720"/>
        <end position="729"/>
    </location>
</feature>
<feature type="region of interest" description="Disordered" evidence="1">
    <location>
        <begin position="529"/>
        <end position="552"/>
    </location>
</feature>
<keyword evidence="3" id="KW-0808">Transferase</keyword>